<evidence type="ECO:0000313" key="5">
    <source>
        <dbReference type="Proteomes" id="UP000043699"/>
    </source>
</evidence>
<dbReference type="GO" id="GO:0036218">
    <property type="term" value="F:dTTP diphosphatase activity"/>
    <property type="evidence" value="ECO:0007669"/>
    <property type="project" value="RHEA"/>
</dbReference>
<comment type="catalytic activity">
    <reaction evidence="3">
        <text>dTTP + H2O = dTMP + diphosphate + H(+)</text>
        <dbReference type="Rhea" id="RHEA:28534"/>
        <dbReference type="ChEBI" id="CHEBI:15377"/>
        <dbReference type="ChEBI" id="CHEBI:15378"/>
        <dbReference type="ChEBI" id="CHEBI:33019"/>
        <dbReference type="ChEBI" id="CHEBI:37568"/>
        <dbReference type="ChEBI" id="CHEBI:63528"/>
        <dbReference type="EC" id="3.6.1.9"/>
    </reaction>
</comment>
<dbReference type="RefSeq" id="WP_052651870.1">
    <property type="nucleotide sequence ID" value="NZ_CCXS01000001.1"/>
</dbReference>
<feature type="active site" description="Proton acceptor" evidence="3">
    <location>
        <position position="75"/>
    </location>
</feature>
<dbReference type="PANTHER" id="PTHR43213">
    <property type="entry name" value="BIFUNCTIONAL DTTP/UTP PYROPHOSPHATASE/METHYLTRANSFERASE PROTEIN-RELATED"/>
    <property type="match status" value="1"/>
</dbReference>
<evidence type="ECO:0000256" key="3">
    <source>
        <dbReference type="HAMAP-Rule" id="MF_00528"/>
    </source>
</evidence>
<keyword evidence="2 3" id="KW-0378">Hydrolase</keyword>
<dbReference type="EMBL" id="CCXS01000001">
    <property type="protein sequence ID" value="CEG23078.1"/>
    <property type="molecule type" value="Genomic_DNA"/>
</dbReference>
<dbReference type="EC" id="3.6.1.9" evidence="3"/>
<dbReference type="Proteomes" id="UP000043699">
    <property type="component" value="Unassembled WGS sequence"/>
</dbReference>
<reference evidence="4 5" key="1">
    <citation type="submission" date="2014-09" db="EMBL/GenBank/DDBJ databases">
        <authorList>
            <person name="Urmite Genomes Urmite Genomes"/>
        </authorList>
    </citation>
    <scope>NUCLEOTIDE SEQUENCE [LARGE SCALE GENOMIC DNA]</scope>
    <source>
        <strain evidence="4 5">ES2</strain>
    </source>
</reference>
<gene>
    <name evidence="4" type="primary">maf</name>
    <name evidence="4" type="ORF">BN1080_02021</name>
</gene>
<comment type="catalytic activity">
    <reaction evidence="3">
        <text>UTP + H2O = UMP + diphosphate + H(+)</text>
        <dbReference type="Rhea" id="RHEA:29395"/>
        <dbReference type="ChEBI" id="CHEBI:15377"/>
        <dbReference type="ChEBI" id="CHEBI:15378"/>
        <dbReference type="ChEBI" id="CHEBI:33019"/>
        <dbReference type="ChEBI" id="CHEBI:46398"/>
        <dbReference type="ChEBI" id="CHEBI:57865"/>
        <dbReference type="EC" id="3.6.1.9"/>
    </reaction>
</comment>
<dbReference type="HAMAP" id="MF_00528">
    <property type="entry name" value="Maf"/>
    <property type="match status" value="1"/>
</dbReference>
<dbReference type="InterPro" id="IPR029001">
    <property type="entry name" value="ITPase-like_fam"/>
</dbReference>
<sequence length="204" mass="22237">MKFKANQPVVLASASPRRKELLEGLGINFKIIPSKKAEPTPENFNTAVEYVVECALQKAKEVAKEAPESVVIGSDTVVVLGGEILLKPKDKEQARNFLARLSGNTHEVVTALAIKQGDNEQTFYEETEVAFYELDSAWIEAYINTSDPYDKAGAYGIQTASGLFVKEIKGDYQTVVGLPVASLARKLEASGYISLEGSHVHADF</sequence>
<accession>A0A098ELA7</accession>
<dbReference type="InterPro" id="IPR003697">
    <property type="entry name" value="Maf-like"/>
</dbReference>
<dbReference type="Gene3D" id="3.90.950.10">
    <property type="match status" value="1"/>
</dbReference>
<dbReference type="CDD" id="cd00555">
    <property type="entry name" value="Maf"/>
    <property type="match status" value="1"/>
</dbReference>
<feature type="site" description="Important for substrate specificity" evidence="3">
    <location>
        <position position="17"/>
    </location>
</feature>
<name>A0A098ELA7_9BACL</name>
<feature type="site" description="Important for substrate specificity" evidence="3">
    <location>
        <position position="76"/>
    </location>
</feature>
<evidence type="ECO:0000313" key="4">
    <source>
        <dbReference type="EMBL" id="CEG23078.1"/>
    </source>
</evidence>
<evidence type="ECO:0000256" key="2">
    <source>
        <dbReference type="ARBA" id="ARBA00022801"/>
    </source>
</evidence>
<comment type="caution">
    <text evidence="3">Lacks conserved residue(s) required for the propagation of feature annotation.</text>
</comment>
<dbReference type="SUPFAM" id="SSF52972">
    <property type="entry name" value="ITPase-like"/>
    <property type="match status" value="1"/>
</dbReference>
<dbReference type="AlphaFoldDB" id="A0A098ELA7"/>
<comment type="cofactor">
    <cofactor evidence="1 3">
        <name>a divalent metal cation</name>
        <dbReference type="ChEBI" id="CHEBI:60240"/>
    </cofactor>
</comment>
<protein>
    <recommendedName>
        <fullName evidence="3">dTTP/UTP pyrophosphatase</fullName>
        <shortName evidence="3">dTTPase/UTPase</shortName>
        <ecNumber evidence="3">3.6.1.9</ecNumber>
    </recommendedName>
    <alternativeName>
        <fullName evidence="3">Nucleoside triphosphate pyrophosphatase</fullName>
    </alternativeName>
    <alternativeName>
        <fullName evidence="3">Nucleotide pyrophosphatase</fullName>
        <shortName evidence="3">Nucleotide PPase</shortName>
    </alternativeName>
</protein>
<dbReference type="PIRSF" id="PIRSF006305">
    <property type="entry name" value="Maf"/>
    <property type="match status" value="1"/>
</dbReference>
<feature type="site" description="Important for substrate specificity" evidence="3">
    <location>
        <position position="158"/>
    </location>
</feature>
<keyword evidence="3" id="KW-0546">Nucleotide metabolism</keyword>
<keyword evidence="3" id="KW-0963">Cytoplasm</keyword>
<dbReference type="OrthoDB" id="9807767at2"/>
<comment type="subcellular location">
    <subcellularLocation>
        <location evidence="3">Cytoplasm</location>
    </subcellularLocation>
</comment>
<evidence type="ECO:0000256" key="1">
    <source>
        <dbReference type="ARBA" id="ARBA00001968"/>
    </source>
</evidence>
<dbReference type="GO" id="GO:0036221">
    <property type="term" value="F:UTP diphosphatase activity"/>
    <property type="evidence" value="ECO:0007669"/>
    <property type="project" value="RHEA"/>
</dbReference>
<dbReference type="GO" id="GO:0005737">
    <property type="term" value="C:cytoplasm"/>
    <property type="evidence" value="ECO:0007669"/>
    <property type="project" value="UniProtKB-SubCell"/>
</dbReference>
<proteinExistence type="inferred from homology"/>
<comment type="function">
    <text evidence="3">Nucleoside triphosphate pyrophosphatase that hydrolyzes dTTP and UTP. May have a dual role in cell division arrest and in preventing the incorporation of modified nucleotides into cellular nucleic acids.</text>
</comment>
<dbReference type="STRING" id="1499687.BN1080_02021"/>
<dbReference type="NCBIfam" id="TIGR00172">
    <property type="entry name" value="maf"/>
    <property type="match status" value="1"/>
</dbReference>
<dbReference type="Pfam" id="PF02545">
    <property type="entry name" value="Maf"/>
    <property type="match status" value="1"/>
</dbReference>
<organism evidence="4 5">
    <name type="scientific">Planococcus massiliensis</name>
    <dbReference type="NCBI Taxonomy" id="1499687"/>
    <lineage>
        <taxon>Bacteria</taxon>
        <taxon>Bacillati</taxon>
        <taxon>Bacillota</taxon>
        <taxon>Bacilli</taxon>
        <taxon>Bacillales</taxon>
        <taxon>Caryophanaceae</taxon>
        <taxon>Planococcus</taxon>
    </lineage>
</organism>
<comment type="similarity">
    <text evidence="3">Belongs to the Maf family. YhdE subfamily.</text>
</comment>
<dbReference type="PANTHER" id="PTHR43213:SF5">
    <property type="entry name" value="BIFUNCTIONAL DTTP_UTP PYROPHOSPHATASE_METHYLTRANSFERASE PROTEIN-RELATED"/>
    <property type="match status" value="1"/>
</dbReference>
<keyword evidence="5" id="KW-1185">Reference proteome</keyword>
<dbReference type="GO" id="GO:0009117">
    <property type="term" value="P:nucleotide metabolic process"/>
    <property type="evidence" value="ECO:0007669"/>
    <property type="project" value="UniProtKB-KW"/>
</dbReference>